<evidence type="ECO:0000259" key="6">
    <source>
        <dbReference type="PROSITE" id="PS51635"/>
    </source>
</evidence>
<evidence type="ECO:0000256" key="3">
    <source>
        <dbReference type="ARBA" id="ARBA00023098"/>
    </source>
</evidence>
<dbReference type="SUPFAM" id="SSF52151">
    <property type="entry name" value="FabD/lysophospholipase-like"/>
    <property type="match status" value="1"/>
</dbReference>
<comment type="domain">
    <text evidence="5">The nitrogen atoms of the two glycine residues in the GGXR motif define the oxyanion hole, and stabilize the oxyanion that forms during the nucleophilic attack by the catalytic serine during substrate cleavage.</text>
</comment>
<keyword evidence="3 5" id="KW-0443">Lipid metabolism</keyword>
<comment type="function">
    <text evidence="5">Lipolytic acyl hydrolase (LAH).</text>
</comment>
<keyword evidence="2 5" id="KW-0442">Lipid degradation</keyword>
<evidence type="ECO:0000256" key="2">
    <source>
        <dbReference type="ARBA" id="ARBA00022963"/>
    </source>
</evidence>
<keyword evidence="5" id="KW-0378">Hydrolase</keyword>
<protein>
    <recommendedName>
        <fullName evidence="5">Patatin</fullName>
        <ecNumber evidence="5">3.1.1.-</ecNumber>
    </recommendedName>
</protein>
<dbReference type="InterPro" id="IPR002641">
    <property type="entry name" value="PNPLA_dom"/>
</dbReference>
<dbReference type="EC" id="3.1.1.-" evidence="5"/>
<reference evidence="7" key="1">
    <citation type="journal article" date="2023" name="Plant Biotechnol. J.">
        <title>Chromosome-level wild Hevea brasiliensis genome provides new tools for genomic-assisted breeding and valuable loci to elevate rubber yield.</title>
        <authorList>
            <person name="Cheng H."/>
            <person name="Song X."/>
            <person name="Hu Y."/>
            <person name="Wu T."/>
            <person name="Yang Q."/>
            <person name="An Z."/>
            <person name="Feng S."/>
            <person name="Deng Z."/>
            <person name="Wu W."/>
            <person name="Zeng X."/>
            <person name="Tu M."/>
            <person name="Wang X."/>
            <person name="Huang H."/>
        </authorList>
    </citation>
    <scope>NUCLEOTIDE SEQUENCE</scope>
    <source>
        <strain evidence="7">MT/VB/25A 57/8</strain>
    </source>
</reference>
<dbReference type="EMBL" id="JARPOI010000002">
    <property type="protein sequence ID" value="KAJ9187904.1"/>
    <property type="molecule type" value="Genomic_DNA"/>
</dbReference>
<accession>A0ABQ9N6R7</accession>
<name>A0ABQ9N6R7_HEVBR</name>
<dbReference type="Gene3D" id="3.40.1090.10">
    <property type="entry name" value="Cytosolic phospholipase A2 catalytic domain"/>
    <property type="match status" value="1"/>
</dbReference>
<comment type="caution">
    <text evidence="7">The sequence shown here is derived from an EMBL/GenBank/DDBJ whole genome shotgun (WGS) entry which is preliminary data.</text>
</comment>
<dbReference type="PANTHER" id="PTHR32176:SF91">
    <property type="entry name" value="PATATIN"/>
    <property type="match status" value="1"/>
</dbReference>
<dbReference type="PANTHER" id="PTHR32176">
    <property type="entry name" value="XYLOSE ISOMERASE"/>
    <property type="match status" value="1"/>
</dbReference>
<keyword evidence="8" id="KW-1185">Reference proteome</keyword>
<organism evidence="7 8">
    <name type="scientific">Hevea brasiliensis</name>
    <name type="common">Para rubber tree</name>
    <name type="synonym">Siphonia brasiliensis</name>
    <dbReference type="NCBI Taxonomy" id="3981"/>
    <lineage>
        <taxon>Eukaryota</taxon>
        <taxon>Viridiplantae</taxon>
        <taxon>Streptophyta</taxon>
        <taxon>Embryophyta</taxon>
        <taxon>Tracheophyta</taxon>
        <taxon>Spermatophyta</taxon>
        <taxon>Magnoliopsida</taxon>
        <taxon>eudicotyledons</taxon>
        <taxon>Gunneridae</taxon>
        <taxon>Pentapetalae</taxon>
        <taxon>rosids</taxon>
        <taxon>fabids</taxon>
        <taxon>Malpighiales</taxon>
        <taxon>Euphorbiaceae</taxon>
        <taxon>Crotonoideae</taxon>
        <taxon>Micrandreae</taxon>
        <taxon>Hevea</taxon>
    </lineage>
</organism>
<evidence type="ECO:0000256" key="5">
    <source>
        <dbReference type="RuleBase" id="RU361262"/>
    </source>
</evidence>
<dbReference type="Pfam" id="PF01734">
    <property type="entry name" value="Patatin"/>
    <property type="match status" value="1"/>
</dbReference>
<comment type="similarity">
    <text evidence="1 5">Belongs to the patatin family.</text>
</comment>
<feature type="domain" description="PNPLA" evidence="6">
    <location>
        <begin position="13"/>
        <end position="258"/>
    </location>
</feature>
<dbReference type="PROSITE" id="PS51635">
    <property type="entry name" value="PNPLA"/>
    <property type="match status" value="1"/>
</dbReference>
<evidence type="ECO:0000313" key="7">
    <source>
        <dbReference type="EMBL" id="KAJ9187904.1"/>
    </source>
</evidence>
<sequence>MVYPRSDGECVTVLSIDGAVHGIDPAVLLGFLEGQLKHDFEKEKEGNPNDVRIADYFDVIGGTGTGSLVAAMLTKPSMPLPSLPQYDMSDIMSSLREISRNTFPDEDEQKIIDRAVNLGVRAFGLFTSTVRTILDPSKKFWTIVDEYWQRNWEADTYPAEVLDKKLKSKLDNTRLDQTVSDVIVPAYNFDSTRPVVFSTSQARKLYANFNEEVTLRDVVLSSSAIPTVLPLHSFKYSGKFGRFADGSIVANNPTLLAVSEGARLYGSRPNYKNYLVLSFGTIWRKAPPSEILVMPILQYMYILFGDIMEMYMTQMLPSQLHEGRFNYLRIQELKRIAHEILKRNATFVDPNTGAHAKQNFSNEEALKTFARQLHSERQRRLFNQQENREKVII</sequence>
<proteinExistence type="inferred from homology"/>
<evidence type="ECO:0000313" key="8">
    <source>
        <dbReference type="Proteomes" id="UP001174677"/>
    </source>
</evidence>
<evidence type="ECO:0000256" key="4">
    <source>
        <dbReference type="PROSITE-ProRule" id="PRU01161"/>
    </source>
</evidence>
<comment type="caution">
    <text evidence="4">Lacks conserved residue(s) required for the propagation of feature annotation.</text>
</comment>
<dbReference type="Proteomes" id="UP001174677">
    <property type="component" value="Chromosome 2"/>
</dbReference>
<dbReference type="InterPro" id="IPR016035">
    <property type="entry name" value="Acyl_Trfase/lysoPLipase"/>
</dbReference>
<gene>
    <name evidence="7" type="ORF">P3X46_003316</name>
</gene>
<evidence type="ECO:0000256" key="1">
    <source>
        <dbReference type="ARBA" id="ARBA00010240"/>
    </source>
</evidence>